<evidence type="ECO:0000313" key="2">
    <source>
        <dbReference type="EMBL" id="GAG45223.1"/>
    </source>
</evidence>
<name>X0Y914_9ZZZZ</name>
<evidence type="ECO:0000256" key="1">
    <source>
        <dbReference type="SAM" id="MobiDB-lite"/>
    </source>
</evidence>
<feature type="non-terminal residue" evidence="2">
    <location>
        <position position="1"/>
    </location>
</feature>
<gene>
    <name evidence="2" type="ORF">S01H1_80108</name>
</gene>
<comment type="caution">
    <text evidence="2">The sequence shown here is derived from an EMBL/GenBank/DDBJ whole genome shotgun (WGS) entry which is preliminary data.</text>
</comment>
<dbReference type="AlphaFoldDB" id="X0Y914"/>
<feature type="region of interest" description="Disordered" evidence="1">
    <location>
        <begin position="18"/>
        <end position="51"/>
    </location>
</feature>
<reference evidence="2" key="1">
    <citation type="journal article" date="2014" name="Front. Microbiol.">
        <title>High frequency of phylogenetically diverse reductive dehalogenase-homologous genes in deep subseafloor sedimentary metagenomes.</title>
        <authorList>
            <person name="Kawai M."/>
            <person name="Futagami T."/>
            <person name="Toyoda A."/>
            <person name="Takaki Y."/>
            <person name="Nishi S."/>
            <person name="Hori S."/>
            <person name="Arai W."/>
            <person name="Tsubouchi T."/>
            <person name="Morono Y."/>
            <person name="Uchiyama I."/>
            <person name="Ito T."/>
            <person name="Fujiyama A."/>
            <person name="Inagaki F."/>
            <person name="Takami H."/>
        </authorList>
    </citation>
    <scope>NUCLEOTIDE SEQUENCE</scope>
    <source>
        <strain evidence="2">Expedition CK06-06</strain>
    </source>
</reference>
<dbReference type="EMBL" id="BARS01054062">
    <property type="protein sequence ID" value="GAG45223.1"/>
    <property type="molecule type" value="Genomic_DNA"/>
</dbReference>
<proteinExistence type="predicted"/>
<organism evidence="2">
    <name type="scientific">marine sediment metagenome</name>
    <dbReference type="NCBI Taxonomy" id="412755"/>
    <lineage>
        <taxon>unclassified sequences</taxon>
        <taxon>metagenomes</taxon>
        <taxon>ecological metagenomes</taxon>
    </lineage>
</organism>
<sequence length="139" mass="16578">YLKRCLISNIMNTFAQYGPPKKYRPPQSEHIESHPTGAESQPVEPVTPPIVPTKEPGFLETLWSGFQSGRRMPGLSEEDAYRLWIDSRLSEVEWLAKYPGKTKRDYREWRQRAVPKEFNWFQKALIPKEIRERMKRRFR</sequence>
<protein>
    <submittedName>
        <fullName evidence="2">Uncharacterized protein</fullName>
    </submittedName>
</protein>
<accession>X0Y914</accession>